<proteinExistence type="predicted"/>
<reference evidence="2 3" key="1">
    <citation type="submission" date="2019-02" db="EMBL/GenBank/DDBJ databases">
        <authorList>
            <consortium name="Pathogen Informatics"/>
        </authorList>
    </citation>
    <scope>NUCLEOTIDE SEQUENCE [LARGE SCALE GENOMIC DNA]</scope>
    <source>
        <strain evidence="2 3">3012STDY6756504</strain>
    </source>
</reference>
<dbReference type="Proteomes" id="UP000290439">
    <property type="component" value="Chromosome"/>
</dbReference>
<evidence type="ECO:0000256" key="1">
    <source>
        <dbReference type="SAM" id="MobiDB-lite"/>
    </source>
</evidence>
<evidence type="ECO:0000313" key="3">
    <source>
        <dbReference type="Proteomes" id="UP000290439"/>
    </source>
</evidence>
<organism evidence="2 3">
    <name type="scientific">Nocardia cyriacigeorgica</name>
    <dbReference type="NCBI Taxonomy" id="135487"/>
    <lineage>
        <taxon>Bacteria</taxon>
        <taxon>Bacillati</taxon>
        <taxon>Actinomycetota</taxon>
        <taxon>Actinomycetes</taxon>
        <taxon>Mycobacteriales</taxon>
        <taxon>Nocardiaceae</taxon>
        <taxon>Nocardia</taxon>
    </lineage>
</organism>
<evidence type="ECO:0000313" key="2">
    <source>
        <dbReference type="EMBL" id="VFA97565.1"/>
    </source>
</evidence>
<dbReference type="RefSeq" id="WP_130916410.1">
    <property type="nucleotide sequence ID" value="NZ_LR215973.1"/>
</dbReference>
<gene>
    <name evidence="2" type="ORF">NCTC10797_01328</name>
</gene>
<dbReference type="AlphaFoldDB" id="A0A4U8VXZ0"/>
<name>A0A4U8VXZ0_9NOCA</name>
<evidence type="ECO:0008006" key="4">
    <source>
        <dbReference type="Google" id="ProtNLM"/>
    </source>
</evidence>
<feature type="region of interest" description="Disordered" evidence="1">
    <location>
        <begin position="365"/>
        <end position="397"/>
    </location>
</feature>
<dbReference type="EMBL" id="LR215973">
    <property type="protein sequence ID" value="VFA97565.1"/>
    <property type="molecule type" value="Genomic_DNA"/>
</dbReference>
<sequence length="397" mass="41921">MSNHLLALAETTKLARLLGVQTEQLGFLLDLPPEAIRAFRNRSTDMLFDRDRSKLAKVAAAANLVPVAISAKVAARAFGPVLCAAVAASVEPRRAADIAAALPAPFLAEAAIALDPRRTAAVIAQVPPRQIAAVASELLARDEHVTMGRFVGVVPEPSLRAAAAVTGDADLLRIGFLMEDKRSIDTLMEIVADRLPGIIGAAHTEQLWAQGLDLLATVNEANKARLGDICAELGDEVLDGLVRAAYELDALATLLPVTRVMSATTLAALASRPAVHDERFLTACVEVALRDGLWLDLLPLTGYLPAQPRAFVATRIAAEPDDRLDDLLRRAGDADQWDAVIPLVTALPDEDRLRLSALPVIAEPADSAAGSENRSASDAGDAPASGRARLAEALRTA</sequence>
<protein>
    <recommendedName>
        <fullName evidence="4">DUF2336 domain-containing protein</fullName>
    </recommendedName>
</protein>
<accession>A0A4U8VXZ0</accession>
<feature type="compositionally biased region" description="Low complexity" evidence="1">
    <location>
        <begin position="374"/>
        <end position="388"/>
    </location>
</feature>